<sequence>MLTSQVIYLKHLYGLPENISGKHLHGFFFKKILGTMNPKFAAEIHDQDGSKPFSLSYLYPWNNMYWFRIATWDERIPETVFAFFNETQEFELNQCGFQLIKTTTHPADSYWANRLSIQSFVEQHFVNMDRFRLIHKGATSFKTGDAHIPLPIPDLIINSIYRKLPSWLKEAIQGISREQMIAAIRLKGHRIESIYNKKTMAPLHHLLEKPDGKLIIER</sequence>
<reference evidence="2" key="1">
    <citation type="submission" date="2012-11" db="EMBL/GenBank/DDBJ databases">
        <authorList>
            <person name="Lucero-Rivera Y.E."/>
            <person name="Tovar-Ramirez D."/>
        </authorList>
    </citation>
    <scope>NUCLEOTIDE SEQUENCE [LARGE SCALE GENOMIC DNA]</scope>
    <source>
        <strain evidence="2">Araruama</strain>
    </source>
</reference>
<organism evidence="1 2">
    <name type="scientific">Candidatus Magnetoglobus multicellularis str. Araruama</name>
    <dbReference type="NCBI Taxonomy" id="890399"/>
    <lineage>
        <taxon>Bacteria</taxon>
        <taxon>Pseudomonadati</taxon>
        <taxon>Thermodesulfobacteriota</taxon>
        <taxon>Desulfobacteria</taxon>
        <taxon>Desulfobacterales</taxon>
        <taxon>Desulfobacteraceae</taxon>
        <taxon>Candidatus Magnetoglobus</taxon>
    </lineage>
</organism>
<dbReference type="InterPro" id="IPR045747">
    <property type="entry name" value="CRISPR-assoc_prot_Cas6_N_sf"/>
</dbReference>
<name>A0A1V1P638_9BACT</name>
<gene>
    <name evidence="1" type="ORF">OMM_03371</name>
</gene>
<dbReference type="EMBL" id="ATBP01000455">
    <property type="protein sequence ID" value="ETR70258.1"/>
    <property type="molecule type" value="Genomic_DNA"/>
</dbReference>
<protein>
    <submittedName>
        <fullName evidence="1">Uncharacterized protein</fullName>
    </submittedName>
</protein>
<proteinExistence type="predicted"/>
<comment type="caution">
    <text evidence="1">The sequence shown here is derived from an EMBL/GenBank/DDBJ whole genome shotgun (WGS) entry which is preliminary data.</text>
</comment>
<evidence type="ECO:0000313" key="2">
    <source>
        <dbReference type="Proteomes" id="UP000189670"/>
    </source>
</evidence>
<accession>A0A1V1P638</accession>
<dbReference type="AlphaFoldDB" id="A0A1V1P638"/>
<dbReference type="Gene3D" id="3.30.70.1890">
    <property type="match status" value="1"/>
</dbReference>
<evidence type="ECO:0000313" key="1">
    <source>
        <dbReference type="EMBL" id="ETR70258.1"/>
    </source>
</evidence>
<dbReference type="Proteomes" id="UP000189670">
    <property type="component" value="Unassembled WGS sequence"/>
</dbReference>